<dbReference type="RefSeq" id="WP_101853980.1">
    <property type="nucleotide sequence ID" value="NZ_CP015496.1"/>
</dbReference>
<dbReference type="EMBL" id="CP015496">
    <property type="protein sequence ID" value="AUI74877.1"/>
    <property type="molecule type" value="Genomic_DNA"/>
</dbReference>
<protein>
    <submittedName>
        <fullName evidence="3">Cell division protein FtsK</fullName>
    </submittedName>
</protein>
<gene>
    <name evidence="3" type="ORF">Lh8105_09085</name>
</gene>
<keyword evidence="1" id="KW-0067">ATP-binding</keyword>
<keyword evidence="3" id="KW-0131">Cell cycle</keyword>
<keyword evidence="3" id="KW-0132">Cell division</keyword>
<dbReference type="PROSITE" id="PS50901">
    <property type="entry name" value="FTSK"/>
    <property type="match status" value="1"/>
</dbReference>
<dbReference type="Gene3D" id="3.40.50.300">
    <property type="entry name" value="P-loop containing nucleotide triphosphate hydrolases"/>
    <property type="match status" value="1"/>
</dbReference>
<feature type="domain" description="FtsK" evidence="2">
    <location>
        <begin position="128"/>
        <end position="309"/>
    </location>
</feature>
<dbReference type="InterPro" id="IPR002543">
    <property type="entry name" value="FtsK_dom"/>
</dbReference>
<evidence type="ECO:0000313" key="3">
    <source>
        <dbReference type="EMBL" id="AUI74877.1"/>
    </source>
</evidence>
<organism evidence="3 4">
    <name type="scientific">Lactobacillus helveticus</name>
    <name type="common">Lactobacillus suntoryeus</name>
    <dbReference type="NCBI Taxonomy" id="1587"/>
    <lineage>
        <taxon>Bacteria</taxon>
        <taxon>Bacillati</taxon>
        <taxon>Bacillota</taxon>
        <taxon>Bacilli</taxon>
        <taxon>Lactobacillales</taxon>
        <taxon>Lactobacillaceae</taxon>
        <taxon>Lactobacillus</taxon>
    </lineage>
</organism>
<dbReference type="GO" id="GO:0005524">
    <property type="term" value="F:ATP binding"/>
    <property type="evidence" value="ECO:0007669"/>
    <property type="project" value="UniProtKB-UniRule"/>
</dbReference>
<name>A0AAU8XVY0_LACHE</name>
<dbReference type="InterPro" id="IPR027417">
    <property type="entry name" value="P-loop_NTPase"/>
</dbReference>
<keyword evidence="1" id="KW-0547">Nucleotide-binding</keyword>
<evidence type="ECO:0000259" key="2">
    <source>
        <dbReference type="PROSITE" id="PS50901"/>
    </source>
</evidence>
<reference evidence="4" key="1">
    <citation type="submission" date="2016-05" db="EMBL/GenBank/DDBJ databases">
        <title>Genome sequence of Lactobacillus helveticus FAM8105.</title>
        <authorList>
            <person name="Ahrens C."/>
            <person name="Schmid M."/>
        </authorList>
    </citation>
    <scope>NUCLEOTIDE SEQUENCE [LARGE SCALE GENOMIC DNA]</scope>
    <source>
        <strain evidence="4">FAM8105</strain>
    </source>
</reference>
<dbReference type="AlphaFoldDB" id="A0AAU8XVY0"/>
<dbReference type="Proteomes" id="UP000234562">
    <property type="component" value="Chromosome"/>
</dbReference>
<proteinExistence type="predicted"/>
<sequence length="357" mass="40295">MDKVQLINYITQSVDMALGSDMQGETSYTNSFSIDLDKGGVKFIPRMPAGYLIDNNLYQRIFKILNAALYPRFTLLKQNNAYFIPLHTDDIHVQRALYFPWKVGVAKRLVIPDLESFVASNSNQIPIMKDLSINYNKVTSVAIAGNSGSGKSYHLTYWLECLKTISTLIVVDPKMDEPTRWAKINDIKVIYPENNRSKSDFVAQINSTLTECLNLIHTRQRELIKNPALPLKHVTVVIDEILALSEGINKSIKDSFFALLSQIALLGRATHVHLILVGQRFDHLSVPTSIREQVNVLIQLGNINRKTTQFLFPDLDPEGIVIPTGKGTGLIQIIDDEHPYQVLPLLCPTYYSKEKLL</sequence>
<dbReference type="GO" id="GO:0003677">
    <property type="term" value="F:DNA binding"/>
    <property type="evidence" value="ECO:0007669"/>
    <property type="project" value="InterPro"/>
</dbReference>
<evidence type="ECO:0000313" key="4">
    <source>
        <dbReference type="Proteomes" id="UP000234562"/>
    </source>
</evidence>
<feature type="binding site" evidence="1">
    <location>
        <begin position="145"/>
        <end position="152"/>
    </location>
    <ligand>
        <name>ATP</name>
        <dbReference type="ChEBI" id="CHEBI:30616"/>
    </ligand>
</feature>
<dbReference type="SUPFAM" id="SSF52540">
    <property type="entry name" value="P-loop containing nucleoside triphosphate hydrolases"/>
    <property type="match status" value="1"/>
</dbReference>
<accession>A0AAU8XVY0</accession>
<evidence type="ECO:0000256" key="1">
    <source>
        <dbReference type="PROSITE-ProRule" id="PRU00289"/>
    </source>
</evidence>
<dbReference type="GO" id="GO:0051301">
    <property type="term" value="P:cell division"/>
    <property type="evidence" value="ECO:0007669"/>
    <property type="project" value="UniProtKB-KW"/>
</dbReference>